<dbReference type="RefSeq" id="WP_346758120.1">
    <property type="nucleotide sequence ID" value="NZ_JAUJEB010000001.1"/>
</dbReference>
<accession>A0ABT8L4Z3</accession>
<evidence type="ECO:0000313" key="3">
    <source>
        <dbReference type="Proteomes" id="UP001172083"/>
    </source>
</evidence>
<protein>
    <submittedName>
        <fullName evidence="2">Dihydrofolate reductase family protein</fullName>
    </submittedName>
</protein>
<feature type="domain" description="Bacterial bifunctional deaminase-reductase C-terminal" evidence="1">
    <location>
        <begin position="54"/>
        <end position="129"/>
    </location>
</feature>
<keyword evidence="3" id="KW-1185">Reference proteome</keyword>
<sequence length="135" mass="14768">MRKLAEGFIPHWAGVAADPQNPEVEAGRKYTETGKIVFTKTLSGSKWTNTTLASGDITYEVNSLKRKEGGDIIAYGGATFASSLIKNNLIDEYHLFINSAALGSGLPIFKQRTNLKLKSSQTFDCRIVVLVFTPL</sequence>
<organism evidence="2 3">
    <name type="scientific">Agaribacillus aureus</name>
    <dbReference type="NCBI Taxonomy" id="3051825"/>
    <lineage>
        <taxon>Bacteria</taxon>
        <taxon>Pseudomonadati</taxon>
        <taxon>Bacteroidota</taxon>
        <taxon>Cytophagia</taxon>
        <taxon>Cytophagales</taxon>
        <taxon>Splendidivirgaceae</taxon>
        <taxon>Agaribacillus</taxon>
    </lineage>
</organism>
<evidence type="ECO:0000313" key="2">
    <source>
        <dbReference type="EMBL" id="MDN5212803.1"/>
    </source>
</evidence>
<dbReference type="InterPro" id="IPR002734">
    <property type="entry name" value="RibDG_C"/>
</dbReference>
<name>A0ABT8L4Z3_9BACT</name>
<reference evidence="2" key="1">
    <citation type="submission" date="2023-06" db="EMBL/GenBank/DDBJ databases">
        <title>Genomic of Agaribacillus aureum.</title>
        <authorList>
            <person name="Wang G."/>
        </authorList>
    </citation>
    <scope>NUCLEOTIDE SEQUENCE</scope>
    <source>
        <strain evidence="2">BMA12</strain>
    </source>
</reference>
<dbReference type="EMBL" id="JAUJEB010000001">
    <property type="protein sequence ID" value="MDN5212803.1"/>
    <property type="molecule type" value="Genomic_DNA"/>
</dbReference>
<comment type="caution">
    <text evidence="2">The sequence shown here is derived from an EMBL/GenBank/DDBJ whole genome shotgun (WGS) entry which is preliminary data.</text>
</comment>
<gene>
    <name evidence="2" type="ORF">QQ020_12130</name>
</gene>
<proteinExistence type="predicted"/>
<dbReference type="Gene3D" id="3.40.430.10">
    <property type="entry name" value="Dihydrofolate Reductase, subunit A"/>
    <property type="match status" value="1"/>
</dbReference>
<dbReference type="Pfam" id="PF01872">
    <property type="entry name" value="RibD_C"/>
    <property type="match status" value="1"/>
</dbReference>
<dbReference type="InterPro" id="IPR024072">
    <property type="entry name" value="DHFR-like_dom_sf"/>
</dbReference>
<evidence type="ECO:0000259" key="1">
    <source>
        <dbReference type="Pfam" id="PF01872"/>
    </source>
</evidence>
<dbReference type="SUPFAM" id="SSF53597">
    <property type="entry name" value="Dihydrofolate reductase-like"/>
    <property type="match status" value="1"/>
</dbReference>
<dbReference type="Proteomes" id="UP001172083">
    <property type="component" value="Unassembled WGS sequence"/>
</dbReference>